<evidence type="ECO:0000313" key="3">
    <source>
        <dbReference type="Proteomes" id="UP001207654"/>
    </source>
</evidence>
<dbReference type="Pfam" id="PF13376">
    <property type="entry name" value="OmdA"/>
    <property type="match status" value="1"/>
</dbReference>
<proteinExistence type="predicted"/>
<name>A0ABT3ZWL6_9BACT</name>
<feature type="compositionally biased region" description="Basic and acidic residues" evidence="1">
    <location>
        <begin position="52"/>
        <end position="63"/>
    </location>
</feature>
<feature type="region of interest" description="Disordered" evidence="1">
    <location>
        <begin position="52"/>
        <end position="81"/>
    </location>
</feature>
<dbReference type="Proteomes" id="UP001207654">
    <property type="component" value="Unassembled WGS sequence"/>
</dbReference>
<gene>
    <name evidence="2" type="ORF">OV287_03260</name>
</gene>
<reference evidence="2 3" key="1">
    <citation type="submission" date="2022-11" db="EMBL/GenBank/DDBJ databases">
        <title>Minimal conservation of predation-associated metabolite biosynthetic gene clusters underscores biosynthetic potential of Myxococcota including descriptions for ten novel species: Archangium lansinium sp. nov., Myxococcus landrumus sp. nov., Nannocystis bai.</title>
        <authorList>
            <person name="Ahearne A."/>
            <person name="Stevens C."/>
            <person name="Phillips K."/>
        </authorList>
    </citation>
    <scope>NUCLEOTIDE SEQUENCE [LARGE SCALE GENOMIC DNA]</scope>
    <source>
        <strain evidence="2 3">MIWBW</strain>
    </source>
</reference>
<dbReference type="EMBL" id="JAPNKA010000001">
    <property type="protein sequence ID" value="MCY1073491.1"/>
    <property type="molecule type" value="Genomic_DNA"/>
</dbReference>
<organism evidence="2 3">
    <name type="scientific">Archangium lansingense</name>
    <dbReference type="NCBI Taxonomy" id="2995310"/>
    <lineage>
        <taxon>Bacteria</taxon>
        <taxon>Pseudomonadati</taxon>
        <taxon>Myxococcota</taxon>
        <taxon>Myxococcia</taxon>
        <taxon>Myxococcales</taxon>
        <taxon>Cystobacterineae</taxon>
        <taxon>Archangiaceae</taxon>
        <taxon>Archangium</taxon>
    </lineage>
</organism>
<comment type="caution">
    <text evidence="2">The sequence shown here is derived from an EMBL/GenBank/DDBJ whole genome shotgun (WGS) entry which is preliminary data.</text>
</comment>
<protein>
    <submittedName>
        <fullName evidence="2">YdeI/OmpD-associated family protein</fullName>
    </submittedName>
</protein>
<sequence length="81" mass="8899">MASDSLCSGGRFPDTRGPAAGLFRALGSRGTEKKPLPRVRLLGQHQKEYADHVREAKRPETRHSRASKSVAMLTEGKRLKG</sequence>
<accession>A0ABT3ZWL6</accession>
<feature type="region of interest" description="Disordered" evidence="1">
    <location>
        <begin position="1"/>
        <end position="34"/>
    </location>
</feature>
<dbReference type="RefSeq" id="WP_267532495.1">
    <property type="nucleotide sequence ID" value="NZ_JAPNKA010000001.1"/>
</dbReference>
<evidence type="ECO:0000313" key="2">
    <source>
        <dbReference type="EMBL" id="MCY1073491.1"/>
    </source>
</evidence>
<keyword evidence="3" id="KW-1185">Reference proteome</keyword>
<evidence type="ECO:0000256" key="1">
    <source>
        <dbReference type="SAM" id="MobiDB-lite"/>
    </source>
</evidence>